<dbReference type="KEGG" id="ddu:GF1_22100"/>
<dbReference type="PANTHER" id="PTHR21367:SF1">
    <property type="entry name" value="ARGINYL-TRNA--PROTEIN TRANSFERASE 1"/>
    <property type="match status" value="1"/>
</dbReference>
<evidence type="ECO:0000313" key="8">
    <source>
        <dbReference type="Proteomes" id="UP001063350"/>
    </source>
</evidence>
<protein>
    <recommendedName>
        <fullName evidence="4">Aspartate/glutamate leucyltransferase</fullName>
        <ecNumber evidence="4">2.3.2.29</ecNumber>
    </recommendedName>
</protein>
<feature type="domain" description="N-end aminoacyl transferase N-terminal" evidence="5">
    <location>
        <begin position="28"/>
        <end position="96"/>
    </location>
</feature>
<dbReference type="HAMAP" id="MF_00689">
    <property type="entry name" value="Bpt"/>
    <property type="match status" value="1"/>
</dbReference>
<dbReference type="Proteomes" id="UP001063350">
    <property type="component" value="Chromosome"/>
</dbReference>
<dbReference type="NCBIfam" id="NF002346">
    <property type="entry name" value="PRK01305.2-3"/>
    <property type="match status" value="1"/>
</dbReference>
<dbReference type="AlphaFoldDB" id="A0A915U263"/>
<proteinExistence type="inferred from homology"/>
<dbReference type="InterPro" id="IPR007472">
    <property type="entry name" value="N-end_Aminoacyl_Trfase_C"/>
</dbReference>
<dbReference type="InterPro" id="IPR007471">
    <property type="entry name" value="N-end_Aminoacyl_Trfase_N"/>
</dbReference>
<keyword evidence="2 4" id="KW-0808">Transferase</keyword>
<name>A0A915U263_9BACT</name>
<comment type="catalytic activity">
    <reaction evidence="4">
        <text>N-terminal L-aspartyl-[protein] + L-leucyl-tRNA(Leu) = N-terminal L-leucyl-L-aspartyl-[protein] + tRNA(Leu) + H(+)</text>
        <dbReference type="Rhea" id="RHEA:50420"/>
        <dbReference type="Rhea" id="RHEA-COMP:9613"/>
        <dbReference type="Rhea" id="RHEA-COMP:9622"/>
        <dbReference type="Rhea" id="RHEA-COMP:12669"/>
        <dbReference type="Rhea" id="RHEA-COMP:12674"/>
        <dbReference type="ChEBI" id="CHEBI:15378"/>
        <dbReference type="ChEBI" id="CHEBI:64720"/>
        <dbReference type="ChEBI" id="CHEBI:78442"/>
        <dbReference type="ChEBI" id="CHEBI:78494"/>
        <dbReference type="ChEBI" id="CHEBI:133042"/>
        <dbReference type="EC" id="2.3.2.29"/>
    </reaction>
</comment>
<dbReference type="PIRSF" id="PIRSF037208">
    <property type="entry name" value="ATE_pro_prd"/>
    <property type="match status" value="1"/>
</dbReference>
<evidence type="ECO:0000256" key="3">
    <source>
        <dbReference type="ARBA" id="ARBA00023315"/>
    </source>
</evidence>
<evidence type="ECO:0000256" key="2">
    <source>
        <dbReference type="ARBA" id="ARBA00022679"/>
    </source>
</evidence>
<dbReference type="GO" id="GO:0071596">
    <property type="term" value="P:ubiquitin-dependent protein catabolic process via the N-end rule pathway"/>
    <property type="evidence" value="ECO:0007669"/>
    <property type="project" value="InterPro"/>
</dbReference>
<evidence type="ECO:0000313" key="7">
    <source>
        <dbReference type="EMBL" id="BCO09834.1"/>
    </source>
</evidence>
<evidence type="ECO:0000259" key="5">
    <source>
        <dbReference type="Pfam" id="PF04376"/>
    </source>
</evidence>
<dbReference type="SUPFAM" id="SSF55729">
    <property type="entry name" value="Acyl-CoA N-acyltransferases (Nat)"/>
    <property type="match status" value="1"/>
</dbReference>
<comment type="subcellular location">
    <subcellularLocation>
        <location evidence="4">Cytoplasm</location>
    </subcellularLocation>
</comment>
<dbReference type="InterPro" id="IPR017138">
    <property type="entry name" value="Asp_Glu_LeuTrfase"/>
</dbReference>
<evidence type="ECO:0000259" key="6">
    <source>
        <dbReference type="Pfam" id="PF04377"/>
    </source>
</evidence>
<keyword evidence="8" id="KW-1185">Reference proteome</keyword>
<sequence length="248" mass="28655">MTVRENTGSRNTGIGAELERYFVDISTRCPYGLEHQAVYHQALFGPLDDATMGRFLENGFRRNGNCMYCMRCPGCSSCVPIRLDPLLFRPNRNQKRVWKKNQDVAAGVAPLTMSAENLALLDRFLQVRFPDGRSDGQSYYSGFFLTSLTRCFEIRYRIGDRLLGVAVVDASDQWLNAVYFYFDPEESRRSPGTFNILYLIDFCRSHRITTLYLGYWIEQVQAMRYKASFKPHQILRDGCWQENDPGKT</sequence>
<organism evidence="7 8">
    <name type="scientific">Desulfolithobacter dissulfuricans</name>
    <dbReference type="NCBI Taxonomy" id="2795293"/>
    <lineage>
        <taxon>Bacteria</taxon>
        <taxon>Pseudomonadati</taxon>
        <taxon>Thermodesulfobacteriota</taxon>
        <taxon>Desulfobulbia</taxon>
        <taxon>Desulfobulbales</taxon>
        <taxon>Desulfobulbaceae</taxon>
        <taxon>Desulfolithobacter</taxon>
    </lineage>
</organism>
<dbReference type="Pfam" id="PF04376">
    <property type="entry name" value="ATE_N"/>
    <property type="match status" value="1"/>
</dbReference>
<comment type="function">
    <text evidence="4">Functions in the N-end rule pathway of protein degradation where it conjugates Leu from its aminoacyl-tRNA to the N-termini of proteins containing an N-terminal aspartate or glutamate.</text>
</comment>
<keyword evidence="1 4" id="KW-0963">Cytoplasm</keyword>
<dbReference type="PANTHER" id="PTHR21367">
    <property type="entry name" value="ARGININE-TRNA-PROTEIN TRANSFERASE 1"/>
    <property type="match status" value="1"/>
</dbReference>
<gene>
    <name evidence="7" type="primary">ate</name>
    <name evidence="4" type="synonym">bpt</name>
    <name evidence="7" type="ORF">GF1_22100</name>
</gene>
<dbReference type="GO" id="GO:0008914">
    <property type="term" value="F:leucyl-tRNA--protein transferase activity"/>
    <property type="evidence" value="ECO:0007669"/>
    <property type="project" value="UniProtKB-UniRule"/>
</dbReference>
<evidence type="ECO:0000256" key="1">
    <source>
        <dbReference type="ARBA" id="ARBA00022490"/>
    </source>
</evidence>
<dbReference type="EC" id="2.3.2.29" evidence="4"/>
<dbReference type="EMBL" id="AP024233">
    <property type="protein sequence ID" value="BCO09834.1"/>
    <property type="molecule type" value="Genomic_DNA"/>
</dbReference>
<reference evidence="7" key="1">
    <citation type="submission" date="2020-12" db="EMBL/GenBank/DDBJ databases">
        <title>Desulfobium dissulfuricans gen. nov., sp. nov., a novel mesophilic, sulfate-reducing bacterium isolated from a deep-sea hydrothermal vent.</title>
        <authorList>
            <person name="Hashimoto Y."/>
            <person name="Tame A."/>
            <person name="Sawayama S."/>
            <person name="Miyazaki J."/>
            <person name="Takai K."/>
            <person name="Nakagawa S."/>
        </authorList>
    </citation>
    <scope>NUCLEOTIDE SEQUENCE</scope>
    <source>
        <strain evidence="7">GF1</strain>
    </source>
</reference>
<dbReference type="RefSeq" id="WP_267926575.1">
    <property type="nucleotide sequence ID" value="NZ_AP024233.1"/>
</dbReference>
<dbReference type="GO" id="GO:0004057">
    <property type="term" value="F:arginyl-tRNA--protein transferase activity"/>
    <property type="evidence" value="ECO:0007669"/>
    <property type="project" value="InterPro"/>
</dbReference>
<comment type="similarity">
    <text evidence="4">Belongs to the R-transferase family. Bpt subfamily.</text>
</comment>
<dbReference type="Pfam" id="PF04377">
    <property type="entry name" value="ATE_C"/>
    <property type="match status" value="1"/>
</dbReference>
<dbReference type="InterPro" id="IPR016181">
    <property type="entry name" value="Acyl_CoA_acyltransferase"/>
</dbReference>
<feature type="domain" description="N-end rule aminoacyl transferase C-terminal" evidence="6">
    <location>
        <begin position="116"/>
        <end position="235"/>
    </location>
</feature>
<evidence type="ECO:0000256" key="4">
    <source>
        <dbReference type="HAMAP-Rule" id="MF_00689"/>
    </source>
</evidence>
<comment type="catalytic activity">
    <reaction evidence="4">
        <text>N-terminal L-glutamyl-[protein] + L-leucyl-tRNA(Leu) = N-terminal L-leucyl-L-glutamyl-[protein] + tRNA(Leu) + H(+)</text>
        <dbReference type="Rhea" id="RHEA:50412"/>
        <dbReference type="Rhea" id="RHEA-COMP:9613"/>
        <dbReference type="Rhea" id="RHEA-COMP:9622"/>
        <dbReference type="Rhea" id="RHEA-COMP:12664"/>
        <dbReference type="Rhea" id="RHEA-COMP:12668"/>
        <dbReference type="ChEBI" id="CHEBI:15378"/>
        <dbReference type="ChEBI" id="CHEBI:64721"/>
        <dbReference type="ChEBI" id="CHEBI:78442"/>
        <dbReference type="ChEBI" id="CHEBI:78494"/>
        <dbReference type="ChEBI" id="CHEBI:133041"/>
        <dbReference type="EC" id="2.3.2.29"/>
    </reaction>
</comment>
<accession>A0A915U263</accession>
<dbReference type="InterPro" id="IPR030700">
    <property type="entry name" value="N-end_Aminoacyl_Trfase"/>
</dbReference>
<dbReference type="GO" id="GO:0005737">
    <property type="term" value="C:cytoplasm"/>
    <property type="evidence" value="ECO:0007669"/>
    <property type="project" value="UniProtKB-SubCell"/>
</dbReference>
<keyword evidence="3 4" id="KW-0012">Acyltransferase</keyword>